<dbReference type="AlphaFoldDB" id="A0A3Q4GS53"/>
<feature type="domain" description="Guanylate kinase-like" evidence="3">
    <location>
        <begin position="90"/>
        <end position="181"/>
    </location>
</feature>
<dbReference type="GO" id="GO:0005737">
    <property type="term" value="C:cytoplasm"/>
    <property type="evidence" value="ECO:0007669"/>
    <property type="project" value="TreeGrafter"/>
</dbReference>
<reference evidence="5" key="2">
    <citation type="submission" date="2025-09" db="UniProtKB">
        <authorList>
            <consortium name="Ensembl"/>
        </authorList>
    </citation>
    <scope>IDENTIFICATION</scope>
</reference>
<name>A0A3Q4GS53_NEOBR</name>
<dbReference type="Gene3D" id="3.30.63.10">
    <property type="entry name" value="Guanylate Kinase phosphate binding domain"/>
    <property type="match status" value="1"/>
</dbReference>
<dbReference type="PROSITE" id="PS50052">
    <property type="entry name" value="GUANYLATE_KINASE_2"/>
    <property type="match status" value="1"/>
</dbReference>
<dbReference type="InterPro" id="IPR020590">
    <property type="entry name" value="Guanylate_kinase_CS"/>
</dbReference>
<dbReference type="Gene3D" id="2.30.42.10">
    <property type="match status" value="1"/>
</dbReference>
<organism evidence="5 6">
    <name type="scientific">Neolamprologus brichardi</name>
    <name type="common">Fairy cichlid</name>
    <name type="synonym">Lamprologus brichardi</name>
    <dbReference type="NCBI Taxonomy" id="32507"/>
    <lineage>
        <taxon>Eukaryota</taxon>
        <taxon>Metazoa</taxon>
        <taxon>Chordata</taxon>
        <taxon>Craniata</taxon>
        <taxon>Vertebrata</taxon>
        <taxon>Euteleostomi</taxon>
        <taxon>Actinopterygii</taxon>
        <taxon>Neopterygii</taxon>
        <taxon>Teleostei</taxon>
        <taxon>Neoteleostei</taxon>
        <taxon>Acanthomorphata</taxon>
        <taxon>Ovalentaria</taxon>
        <taxon>Cichlomorphae</taxon>
        <taxon>Cichliformes</taxon>
        <taxon>Cichlidae</taxon>
        <taxon>African cichlids</taxon>
        <taxon>Pseudocrenilabrinae</taxon>
        <taxon>Lamprologini</taxon>
        <taxon>Neolamprologus</taxon>
    </lineage>
</organism>
<keyword evidence="2" id="KW-0472">Membrane</keyword>
<evidence type="ECO:0000313" key="5">
    <source>
        <dbReference type="Ensembl" id="ENSNBRP00000012625.1"/>
    </source>
</evidence>
<comment type="subcellular location">
    <subcellularLocation>
        <location evidence="1">Membrane</location>
        <topology evidence="1">Peripheral membrane protein</topology>
    </subcellularLocation>
</comment>
<evidence type="ECO:0000259" key="3">
    <source>
        <dbReference type="PROSITE" id="PS50052"/>
    </source>
</evidence>
<accession>A0A3Q4GS53</accession>
<dbReference type="PROSITE" id="PS50106">
    <property type="entry name" value="PDZ"/>
    <property type="match status" value="1"/>
</dbReference>
<dbReference type="GO" id="GO:0016020">
    <property type="term" value="C:membrane"/>
    <property type="evidence" value="ECO:0007669"/>
    <property type="project" value="UniProtKB-SubCell"/>
</dbReference>
<sequence>MSKATVKKLHWRSKVQESFVPLGGGTGGSGELGLAIGGGADYGEFPFVTAAPGGGPTVGDIILEIGGTPVLGMTLGDVRGVLNSCPHPIRIKTVSPGKLVTYFTSYFLSLLAETGSIKCLINLTRVMFTLRCTTRQPRDGEISGVDYNFVSIEEFFSLEESGALLESGKFKEQRDDVFYRT</sequence>
<dbReference type="InterPro" id="IPR008144">
    <property type="entry name" value="Guanylate_kin-like_dom"/>
</dbReference>
<dbReference type="PROSITE" id="PS00856">
    <property type="entry name" value="GUANYLATE_KINASE_1"/>
    <property type="match status" value="1"/>
</dbReference>
<dbReference type="GeneTree" id="ENSGT00940000164755"/>
<dbReference type="Proteomes" id="UP000261580">
    <property type="component" value="Unassembled WGS sequence"/>
</dbReference>
<dbReference type="STRING" id="32507.ENSNBRP00000012625"/>
<dbReference type="PANTHER" id="PTHR10316:SF41">
    <property type="entry name" value="MAGI FAMILY MEMBER, X-LINKED A-RELATED"/>
    <property type="match status" value="1"/>
</dbReference>
<dbReference type="InterPro" id="IPR027417">
    <property type="entry name" value="P-loop_NTPase"/>
</dbReference>
<dbReference type="Pfam" id="PF00625">
    <property type="entry name" value="Guanylate_kin"/>
    <property type="match status" value="1"/>
</dbReference>
<dbReference type="InterPro" id="IPR008145">
    <property type="entry name" value="GK/Ca_channel_bsu"/>
</dbReference>
<dbReference type="PANTHER" id="PTHR10316">
    <property type="entry name" value="MEMBRANE ASSOCIATED GUANYLATE KINASE-RELATED"/>
    <property type="match status" value="1"/>
</dbReference>
<dbReference type="SUPFAM" id="SSF50156">
    <property type="entry name" value="PDZ domain-like"/>
    <property type="match status" value="1"/>
</dbReference>
<dbReference type="OMA" id="PQRDTKQ"/>
<evidence type="ECO:0000256" key="2">
    <source>
        <dbReference type="ARBA" id="ARBA00023136"/>
    </source>
</evidence>
<dbReference type="Bgee" id="ENSNBRG00000009843">
    <property type="expression patterns" value="Expressed in brain and 2 other cell types or tissues"/>
</dbReference>
<dbReference type="InterPro" id="IPR036034">
    <property type="entry name" value="PDZ_sf"/>
</dbReference>
<proteinExistence type="predicted"/>
<feature type="domain" description="PDZ" evidence="4">
    <location>
        <begin position="19"/>
        <end position="97"/>
    </location>
</feature>
<dbReference type="SUPFAM" id="SSF52540">
    <property type="entry name" value="P-loop containing nucleoside triphosphate hydrolases"/>
    <property type="match status" value="1"/>
</dbReference>
<evidence type="ECO:0000313" key="6">
    <source>
        <dbReference type="Proteomes" id="UP000261580"/>
    </source>
</evidence>
<reference evidence="5" key="1">
    <citation type="submission" date="2025-08" db="UniProtKB">
        <authorList>
            <consortium name="Ensembl"/>
        </authorList>
    </citation>
    <scope>IDENTIFICATION</scope>
</reference>
<dbReference type="Ensembl" id="ENSNBRT00000012987.1">
    <property type="protein sequence ID" value="ENSNBRP00000012625.1"/>
    <property type="gene ID" value="ENSNBRG00000009843.1"/>
</dbReference>
<dbReference type="InterPro" id="IPR001478">
    <property type="entry name" value="PDZ"/>
</dbReference>
<dbReference type="GO" id="GO:0005911">
    <property type="term" value="C:cell-cell junction"/>
    <property type="evidence" value="ECO:0007669"/>
    <property type="project" value="TreeGrafter"/>
</dbReference>
<protein>
    <recommendedName>
        <fullName evidence="7">Guanylate kinase-like domain-containing protein</fullName>
    </recommendedName>
</protein>
<dbReference type="GO" id="GO:0007165">
    <property type="term" value="P:signal transduction"/>
    <property type="evidence" value="ECO:0007669"/>
    <property type="project" value="TreeGrafter"/>
</dbReference>
<evidence type="ECO:0000259" key="4">
    <source>
        <dbReference type="PROSITE" id="PS50106"/>
    </source>
</evidence>
<evidence type="ECO:0008006" key="7">
    <source>
        <dbReference type="Google" id="ProtNLM"/>
    </source>
</evidence>
<evidence type="ECO:0000256" key="1">
    <source>
        <dbReference type="ARBA" id="ARBA00004170"/>
    </source>
</evidence>
<keyword evidence="6" id="KW-1185">Reference proteome</keyword>